<name>A0A8S5QSB5_9CAUD</name>
<keyword evidence="3 5" id="KW-1133">Transmembrane helix</keyword>
<accession>A0A8S5QSB5</accession>
<organism evidence="6">
    <name type="scientific">Podoviridae sp. ctaUh10</name>
    <dbReference type="NCBI Taxonomy" id="2826563"/>
    <lineage>
        <taxon>Viruses</taxon>
        <taxon>Duplodnaviria</taxon>
        <taxon>Heunggongvirae</taxon>
        <taxon>Uroviricota</taxon>
        <taxon>Caudoviricetes</taxon>
    </lineage>
</organism>
<comment type="subcellular location">
    <subcellularLocation>
        <location evidence="1">Host membrane</location>
        <topology evidence="1">Multi-pass membrane protein</topology>
    </subcellularLocation>
</comment>
<keyword evidence="4 5" id="KW-0472">Membrane</keyword>
<keyword evidence="2 5" id="KW-0812">Transmembrane</keyword>
<evidence type="ECO:0000313" key="6">
    <source>
        <dbReference type="EMBL" id="DAE21721.1"/>
    </source>
</evidence>
<reference evidence="6" key="1">
    <citation type="journal article" date="2021" name="Proc. Natl. Acad. Sci. U.S.A.">
        <title>A Catalog of Tens of Thousands of Viruses from Human Metagenomes Reveals Hidden Associations with Chronic Diseases.</title>
        <authorList>
            <person name="Tisza M.J."/>
            <person name="Buck C.B."/>
        </authorList>
    </citation>
    <scope>NUCLEOTIDE SEQUENCE</scope>
    <source>
        <strain evidence="6">CtaUh10</strain>
    </source>
</reference>
<feature type="transmembrane region" description="Helical" evidence="5">
    <location>
        <begin position="48"/>
        <end position="67"/>
    </location>
</feature>
<sequence>MTMTATDVWCVFAVIFFIIVDYVTGLAKAILNDTLSSQKMRQGLWHKFAYLMLTLVAYFVDMINLHVDLGLPVSVFVCTVGGISLIELTSILENITAINPELADAPFMSVFAQNSTPKHKKEN</sequence>
<evidence type="ECO:0000256" key="2">
    <source>
        <dbReference type="ARBA" id="ARBA00022692"/>
    </source>
</evidence>
<dbReference type="EMBL" id="BK015716">
    <property type="protein sequence ID" value="DAE21721.1"/>
    <property type="molecule type" value="Genomic_DNA"/>
</dbReference>
<evidence type="ECO:0000256" key="5">
    <source>
        <dbReference type="SAM" id="Phobius"/>
    </source>
</evidence>
<evidence type="ECO:0000256" key="3">
    <source>
        <dbReference type="ARBA" id="ARBA00022989"/>
    </source>
</evidence>
<dbReference type="GO" id="GO:0033644">
    <property type="term" value="C:host cell membrane"/>
    <property type="evidence" value="ECO:0007669"/>
    <property type="project" value="UniProtKB-SubCell"/>
</dbReference>
<evidence type="ECO:0000256" key="4">
    <source>
        <dbReference type="ARBA" id="ARBA00023136"/>
    </source>
</evidence>
<feature type="transmembrane region" description="Helical" evidence="5">
    <location>
        <begin position="73"/>
        <end position="92"/>
    </location>
</feature>
<protein>
    <submittedName>
        <fullName evidence="6">Holin</fullName>
    </submittedName>
</protein>
<dbReference type="NCBIfam" id="TIGR01593">
    <property type="entry name" value="holin_tox_secr"/>
    <property type="match status" value="1"/>
</dbReference>
<proteinExistence type="predicted"/>
<evidence type="ECO:0000256" key="1">
    <source>
        <dbReference type="ARBA" id="ARBA00004301"/>
    </source>
</evidence>
<dbReference type="Pfam" id="PF05105">
    <property type="entry name" value="Phage_holin_4_1"/>
    <property type="match status" value="1"/>
</dbReference>
<dbReference type="InterPro" id="IPR006480">
    <property type="entry name" value="Phage_holin_4_1"/>
</dbReference>
<feature type="transmembrane region" description="Helical" evidence="5">
    <location>
        <begin position="6"/>
        <end position="27"/>
    </location>
</feature>